<name>F8EYY7_GRAC1</name>
<dbReference type="KEGG" id="scd:Spica_1070"/>
<dbReference type="HOGENOM" id="CLU_637586_0_0_12"/>
<feature type="region of interest" description="Disordered" evidence="1">
    <location>
        <begin position="360"/>
        <end position="387"/>
    </location>
</feature>
<keyword evidence="3" id="KW-0732">Signal</keyword>
<feature type="transmembrane region" description="Helical" evidence="2">
    <location>
        <begin position="400"/>
        <end position="422"/>
    </location>
</feature>
<dbReference type="STRING" id="744872.Spica_1070"/>
<protein>
    <submittedName>
        <fullName evidence="4">Uncharacterized protein</fullName>
    </submittedName>
</protein>
<dbReference type="AlphaFoldDB" id="F8EYY7"/>
<keyword evidence="2" id="KW-1133">Transmembrane helix</keyword>
<dbReference type="eggNOG" id="ENOG5033V6J">
    <property type="taxonomic scope" value="Bacteria"/>
</dbReference>
<evidence type="ECO:0000256" key="1">
    <source>
        <dbReference type="SAM" id="MobiDB-lite"/>
    </source>
</evidence>
<evidence type="ECO:0000313" key="5">
    <source>
        <dbReference type="Proteomes" id="UP000000503"/>
    </source>
</evidence>
<keyword evidence="2" id="KW-0812">Transmembrane</keyword>
<evidence type="ECO:0000313" key="4">
    <source>
        <dbReference type="EMBL" id="AEJ19218.1"/>
    </source>
</evidence>
<proteinExistence type="predicted"/>
<dbReference type="Proteomes" id="UP000000503">
    <property type="component" value="Chromosome"/>
</dbReference>
<keyword evidence="5" id="KW-1185">Reference proteome</keyword>
<feature type="signal peptide" evidence="3">
    <location>
        <begin position="1"/>
        <end position="22"/>
    </location>
</feature>
<dbReference type="EMBL" id="CP002868">
    <property type="protein sequence ID" value="AEJ19218.1"/>
    <property type="molecule type" value="Genomic_DNA"/>
</dbReference>
<accession>F8EYY7</accession>
<feature type="compositionally biased region" description="Low complexity" evidence="1">
    <location>
        <begin position="367"/>
        <end position="385"/>
    </location>
</feature>
<reference evidence="5" key="1">
    <citation type="journal article" date="2013" name="Stand. Genomic Sci.">
        <title>Genome sequence of the thermophilic fresh-water bacterium Spirochaeta caldaria type strain (H1(T)), reclassification of Spirochaeta caldaria, Spirochaeta stenostrepta, and Spirochaeta zuelzerae in the genus Treponema as Treponema caldaria comb. nov., Treponema stenostrepta comb. nov., and Treponema zuelzerae comb. nov., and emendation of the genus Treponema.</title>
        <authorList>
            <person name="Abt B."/>
            <person name="Goker M."/>
            <person name="Scheuner C."/>
            <person name="Han C."/>
            <person name="Lu M."/>
            <person name="Misra M."/>
            <person name="Lapidus A."/>
            <person name="Nolan M."/>
            <person name="Lucas S."/>
            <person name="Hammon N."/>
            <person name="Deshpande S."/>
            <person name="Cheng J.F."/>
            <person name="Tapia R."/>
            <person name="Goodwin L.A."/>
            <person name="Pitluck S."/>
            <person name="Liolios K."/>
            <person name="Pagani I."/>
            <person name="Ivanova N."/>
            <person name="Mavromatis K."/>
            <person name="Mikhailova N."/>
            <person name="Huntemann M."/>
            <person name="Pati A."/>
            <person name="Chen A."/>
            <person name="Palaniappan K."/>
            <person name="Land M."/>
            <person name="Hauser L."/>
            <person name="Jeffries C.D."/>
            <person name="Rohde M."/>
            <person name="Spring S."/>
            <person name="Gronow S."/>
            <person name="Detter J.C."/>
            <person name="Bristow J."/>
            <person name="Eisen J.A."/>
            <person name="Markowitz V."/>
            <person name="Hugenholtz P."/>
            <person name="Kyrpides N.C."/>
            <person name="Woyke T."/>
            <person name="Klenk H.P."/>
        </authorList>
    </citation>
    <scope>NUCLEOTIDE SEQUENCE</scope>
    <source>
        <strain evidence="5">ATCC 51460 / DSM 7334 / H1</strain>
    </source>
</reference>
<evidence type="ECO:0000256" key="2">
    <source>
        <dbReference type="SAM" id="Phobius"/>
    </source>
</evidence>
<gene>
    <name evidence="4" type="ordered locus">Spica_1070</name>
</gene>
<organism evidence="4 5">
    <name type="scientific">Gracilinema caldarium (strain ATCC 51460 / DSM 7334 / H1)</name>
    <name type="common">Treponema caldarium</name>
    <dbReference type="NCBI Taxonomy" id="744872"/>
    <lineage>
        <taxon>Bacteria</taxon>
        <taxon>Pseudomonadati</taxon>
        <taxon>Spirochaetota</taxon>
        <taxon>Spirochaetia</taxon>
        <taxon>Spirochaetales</taxon>
        <taxon>Breznakiellaceae</taxon>
        <taxon>Gracilinema</taxon>
    </lineage>
</organism>
<dbReference type="RefSeq" id="WP_013968529.1">
    <property type="nucleotide sequence ID" value="NC_015732.1"/>
</dbReference>
<keyword evidence="2" id="KW-0472">Membrane</keyword>
<feature type="chain" id="PRO_5003376477" evidence="3">
    <location>
        <begin position="23"/>
        <end position="428"/>
    </location>
</feature>
<sequence>MNRKTVLIALLHSIFCLSSLSSIDIQIDTCIPTPDPSPYYEELKDKLEIRFMGGSRPWVFWLSSHDLYVYYFHLHWCYNLRTRKYSRITEWEELTGYEHFADPDEFGRNDFIELSFVFEGGLKRAIVSLGKEPIILDPKAVFPGFFREITIIKDSPGMQRWEKPLLGGFWLTNRPEIKDVDERFTYGDQTLLTLLDTEKHELYRIPKELFSARIDGNPPSVAVSFDRFKIAVYLIAEQATPDSPLGGWGNIYILNVRYSGTVMKETKIYAQPSFDSESLGTIVPGKNVIVDSADNYMSYQGVEDYWYHIQDENLEGWVYGGELFIEGQDWKTRLEERGPLVPWENIEEYINTEKSRYDKLKASSGNQGSDASSQAPAQAANTSNQMLNDEDEKKNAFSRYIGVASVISGILVFITLVVLIYIRKRKRH</sequence>
<evidence type="ECO:0000256" key="3">
    <source>
        <dbReference type="SAM" id="SignalP"/>
    </source>
</evidence>